<dbReference type="GO" id="GO:0015990">
    <property type="term" value="P:electron transport coupled proton transport"/>
    <property type="evidence" value="ECO:0007669"/>
    <property type="project" value="TreeGrafter"/>
</dbReference>
<dbReference type="PANTHER" id="PTHR42829:SF2">
    <property type="entry name" value="NADH-UBIQUINONE OXIDOREDUCTASE CHAIN 5"/>
    <property type="match status" value="1"/>
</dbReference>
<proteinExistence type="inferred from homology"/>
<dbReference type="AlphaFoldDB" id="A0A7R7YD00"/>
<protein>
    <recommendedName>
        <fullName evidence="3 16">NADH-ubiquinone oxidoreductase chain 5</fullName>
        <ecNumber evidence="2 16">7.1.1.2</ecNumber>
    </recommendedName>
</protein>
<gene>
    <name evidence="20" type="primary">ND5</name>
</gene>
<feature type="transmembrane region" description="Helical" evidence="16">
    <location>
        <begin position="213"/>
        <end position="232"/>
    </location>
</feature>
<evidence type="ECO:0000259" key="19">
    <source>
        <dbReference type="Pfam" id="PF06455"/>
    </source>
</evidence>
<evidence type="ECO:0000256" key="8">
    <source>
        <dbReference type="ARBA" id="ARBA00022967"/>
    </source>
</evidence>
<feature type="transmembrane region" description="Helical" evidence="16">
    <location>
        <begin position="374"/>
        <end position="392"/>
    </location>
</feature>
<evidence type="ECO:0000256" key="9">
    <source>
        <dbReference type="ARBA" id="ARBA00022982"/>
    </source>
</evidence>
<feature type="transmembrane region" description="Helical" evidence="16">
    <location>
        <begin position="88"/>
        <end position="106"/>
    </location>
</feature>
<feature type="transmembrane region" description="Helical" evidence="16">
    <location>
        <begin position="269"/>
        <end position="291"/>
    </location>
</feature>
<evidence type="ECO:0000259" key="18">
    <source>
        <dbReference type="Pfam" id="PF00662"/>
    </source>
</evidence>
<feature type="transmembrane region" description="Helical" evidence="16">
    <location>
        <begin position="412"/>
        <end position="438"/>
    </location>
</feature>
<keyword evidence="8" id="KW-1278">Translocase</keyword>
<evidence type="ECO:0000259" key="17">
    <source>
        <dbReference type="Pfam" id="PF00361"/>
    </source>
</evidence>
<feature type="transmembrane region" description="Helical" evidence="16">
    <location>
        <begin position="297"/>
        <end position="315"/>
    </location>
</feature>
<dbReference type="GO" id="GO:0003954">
    <property type="term" value="F:NADH dehydrogenase activity"/>
    <property type="evidence" value="ECO:0007669"/>
    <property type="project" value="TreeGrafter"/>
</dbReference>
<evidence type="ECO:0000256" key="10">
    <source>
        <dbReference type="ARBA" id="ARBA00022989"/>
    </source>
</evidence>
<sequence length="566" mass="64673">MIKIFGLAKPTLLSIYFFMSIPLLLWLTFSTSLVMVEIELFSLGTSMFSFILISDFISISFSMLIAIISSMVLIFGDYYMKEDPFYTRFFWIVFIFVLSMNFLIFIPSLPSLLLGWDGLGISSFVLIIYYQNNKSLGAGVHTLLLNRIGDVLILLSFIFMMSLGHWNISYLWNSPMNLYLIVMITIAAMTKSAQVPFSSWLPAAMAAPTPVSALVHSSTLVTAGIFLLIRFSPFLMQFNIFSDMLMFTAVMTSLLGGWGATYETDLKKIIALSTLSQLGVMMFSLSLGYVYLTLFHLYAHALFKSMLFICAGHILHTSWHNQDIRNLGNSTYNLPFTTMIFNLGNMCLMGIPFMSGFYSKDSILEQMLSGNYNMIMMLLMLFATAFTAKYSLRLSIISLWSKKKISMNSMDLPFQMMVSLLTLSILAIISGKILSYYMIFNQEFIFMPKMMKMIVLMVVSLGMFFAMKDSLYTNKSISFKDFFLNSMWFLPNLMTQPPVMNSMKFSSLIFKSLEHGWLEPLSNSRLQKMFKIPLNNLVTIQESILTKLTTFFFCTIFLSLMFIFIM</sequence>
<dbReference type="EC" id="7.1.1.2" evidence="2 16"/>
<keyword evidence="6 16" id="KW-0812">Transmembrane</keyword>
<evidence type="ECO:0000256" key="12">
    <source>
        <dbReference type="ARBA" id="ARBA00023075"/>
    </source>
</evidence>
<evidence type="ECO:0000256" key="5">
    <source>
        <dbReference type="ARBA" id="ARBA00022660"/>
    </source>
</evidence>
<evidence type="ECO:0000256" key="14">
    <source>
        <dbReference type="ARBA" id="ARBA00023136"/>
    </source>
</evidence>
<evidence type="ECO:0000313" key="20">
    <source>
        <dbReference type="EMBL" id="BCP51379.1"/>
    </source>
</evidence>
<geneLocation type="mitochondrion" evidence="20"/>
<evidence type="ECO:0000256" key="1">
    <source>
        <dbReference type="ARBA" id="ARBA00004448"/>
    </source>
</evidence>
<keyword evidence="13 16" id="KW-0496">Mitochondrion</keyword>
<dbReference type="InterPro" id="IPR003945">
    <property type="entry name" value="NU5C-like"/>
</dbReference>
<dbReference type="GO" id="GO:0008137">
    <property type="term" value="F:NADH dehydrogenase (ubiquinone) activity"/>
    <property type="evidence" value="ECO:0007669"/>
    <property type="project" value="UniProtKB-EC"/>
</dbReference>
<feature type="transmembrane region" description="Helical" evidence="16">
    <location>
        <begin position="244"/>
        <end position="262"/>
    </location>
</feature>
<reference evidence="20" key="1">
    <citation type="submission" date="1999-06" db="EMBL/GenBank/DDBJ databases">
        <title>Valvata hokkaidoensis mitochondrial genome, complete sequence.</title>
        <authorList>
            <person name="Kurabayashi A."/>
            <person name="Ueshima R."/>
        </authorList>
    </citation>
    <scope>NUCLEOTIDE SEQUENCE</scope>
</reference>
<feature type="transmembrane region" description="Helical" evidence="16">
    <location>
        <begin position="48"/>
        <end position="76"/>
    </location>
</feature>
<dbReference type="GO" id="GO:0005743">
    <property type="term" value="C:mitochondrial inner membrane"/>
    <property type="evidence" value="ECO:0007669"/>
    <property type="project" value="UniProtKB-SubCell"/>
</dbReference>
<dbReference type="Pfam" id="PF06455">
    <property type="entry name" value="NADH5_C"/>
    <property type="match status" value="1"/>
</dbReference>
<dbReference type="PRINTS" id="PR01434">
    <property type="entry name" value="NADHDHGNASE5"/>
</dbReference>
<dbReference type="InterPro" id="IPR001750">
    <property type="entry name" value="ND/Mrp_TM"/>
</dbReference>
<feature type="domain" description="NADH dehydrogenase subunit 5 C-terminal" evidence="19">
    <location>
        <begin position="390"/>
        <end position="562"/>
    </location>
</feature>
<evidence type="ECO:0000256" key="6">
    <source>
        <dbReference type="ARBA" id="ARBA00022692"/>
    </source>
</evidence>
<keyword evidence="5" id="KW-0679">Respiratory chain</keyword>
<keyword evidence="4 16" id="KW-0813">Transport</keyword>
<feature type="transmembrane region" description="Helical" evidence="16">
    <location>
        <begin position="450"/>
        <end position="467"/>
    </location>
</feature>
<name>A0A7R7YD00_9GAST</name>
<dbReference type="PANTHER" id="PTHR42829">
    <property type="entry name" value="NADH-UBIQUINONE OXIDOREDUCTASE CHAIN 5"/>
    <property type="match status" value="1"/>
</dbReference>
<dbReference type="EMBL" id="AB028238">
    <property type="protein sequence ID" value="BCP51379.1"/>
    <property type="molecule type" value="Genomic_DNA"/>
</dbReference>
<dbReference type="Pfam" id="PF00361">
    <property type="entry name" value="Proton_antipo_M"/>
    <property type="match status" value="1"/>
</dbReference>
<keyword evidence="11 16" id="KW-0520">NAD</keyword>
<feature type="domain" description="NADH-Ubiquinone oxidoreductase (complex I) chain 5 N-terminal" evidence="18">
    <location>
        <begin position="42"/>
        <end position="90"/>
    </location>
</feature>
<dbReference type="InterPro" id="IPR010934">
    <property type="entry name" value="NADH_DH_su5_C"/>
</dbReference>
<keyword evidence="14 16" id="KW-0472">Membrane</keyword>
<evidence type="ECO:0000256" key="16">
    <source>
        <dbReference type="RuleBase" id="RU003404"/>
    </source>
</evidence>
<evidence type="ECO:0000256" key="11">
    <source>
        <dbReference type="ARBA" id="ARBA00023027"/>
    </source>
</evidence>
<evidence type="ECO:0000256" key="2">
    <source>
        <dbReference type="ARBA" id="ARBA00012944"/>
    </source>
</evidence>
<comment type="function">
    <text evidence="16">Core subunit of the mitochondrial membrane respiratory chain NADH dehydrogenase (Complex I) which catalyzes electron transfer from NADH through the respiratory chain, using ubiquinone as an electron acceptor. Essential for the catalytic activity and assembly of complex I.</text>
</comment>
<dbReference type="GO" id="GO:0042773">
    <property type="term" value="P:ATP synthesis coupled electron transport"/>
    <property type="evidence" value="ECO:0007669"/>
    <property type="project" value="InterPro"/>
</dbReference>
<feature type="transmembrane region" description="Helical" evidence="16">
    <location>
        <begin position="151"/>
        <end position="172"/>
    </location>
</feature>
<evidence type="ECO:0000256" key="13">
    <source>
        <dbReference type="ARBA" id="ARBA00023128"/>
    </source>
</evidence>
<feature type="transmembrane region" description="Helical" evidence="16">
    <location>
        <begin position="112"/>
        <end position="130"/>
    </location>
</feature>
<dbReference type="InterPro" id="IPR001516">
    <property type="entry name" value="Proton_antipo_N"/>
</dbReference>
<comment type="subcellular location">
    <subcellularLocation>
        <location evidence="1">Mitochondrion inner membrane</location>
        <topology evidence="1">Multi-pass membrane protein</topology>
    </subcellularLocation>
</comment>
<evidence type="ECO:0000256" key="4">
    <source>
        <dbReference type="ARBA" id="ARBA00022448"/>
    </source>
</evidence>
<keyword evidence="12 16" id="KW-0830">Ubiquinone</keyword>
<organism evidence="20">
    <name type="scientific">Valvata hokkaidoensis</name>
    <dbReference type="NCBI Taxonomy" id="96458"/>
    <lineage>
        <taxon>Eukaryota</taxon>
        <taxon>Metazoa</taxon>
        <taxon>Spiralia</taxon>
        <taxon>Lophotrochozoa</taxon>
        <taxon>Mollusca</taxon>
        <taxon>Gastropoda</taxon>
        <taxon>Heterobranchia</taxon>
        <taxon>lower Heterobranchia</taxon>
        <taxon>Valvatoidea</taxon>
        <taxon>Valvatidae</taxon>
        <taxon>Valvata</taxon>
    </lineage>
</organism>
<feature type="domain" description="NADH:quinone oxidoreductase/Mrp antiporter transmembrane" evidence="17">
    <location>
        <begin position="109"/>
        <end position="387"/>
    </location>
</feature>
<evidence type="ECO:0000256" key="7">
    <source>
        <dbReference type="ARBA" id="ARBA00022792"/>
    </source>
</evidence>
<comment type="similarity">
    <text evidence="16">Belongs to the complex I subunit 5 family.</text>
</comment>
<feature type="transmembrane region" description="Helical" evidence="16">
    <location>
        <begin position="12"/>
        <end position="36"/>
    </location>
</feature>
<evidence type="ECO:0000256" key="3">
    <source>
        <dbReference type="ARBA" id="ARBA00021096"/>
    </source>
</evidence>
<feature type="transmembrane region" description="Helical" evidence="16">
    <location>
        <begin position="336"/>
        <end position="354"/>
    </location>
</feature>
<comment type="catalytic activity">
    <reaction evidence="15 16">
        <text>a ubiquinone + NADH + 5 H(+)(in) = a ubiquinol + NAD(+) + 4 H(+)(out)</text>
        <dbReference type="Rhea" id="RHEA:29091"/>
        <dbReference type="Rhea" id="RHEA-COMP:9565"/>
        <dbReference type="Rhea" id="RHEA-COMP:9566"/>
        <dbReference type="ChEBI" id="CHEBI:15378"/>
        <dbReference type="ChEBI" id="CHEBI:16389"/>
        <dbReference type="ChEBI" id="CHEBI:17976"/>
        <dbReference type="ChEBI" id="CHEBI:57540"/>
        <dbReference type="ChEBI" id="CHEBI:57945"/>
        <dbReference type="EC" id="7.1.1.2"/>
    </reaction>
</comment>
<dbReference type="Pfam" id="PF00662">
    <property type="entry name" value="Proton_antipo_N"/>
    <property type="match status" value="1"/>
</dbReference>
<feature type="transmembrane region" description="Helical" evidence="16">
    <location>
        <begin position="544"/>
        <end position="565"/>
    </location>
</feature>
<accession>A0A7R7YD00</accession>
<feature type="transmembrane region" description="Helical" evidence="16">
    <location>
        <begin position="178"/>
        <end position="201"/>
    </location>
</feature>
<evidence type="ECO:0000256" key="15">
    <source>
        <dbReference type="ARBA" id="ARBA00049551"/>
    </source>
</evidence>
<keyword evidence="10 16" id="KW-1133">Transmembrane helix</keyword>
<keyword evidence="7" id="KW-0999">Mitochondrion inner membrane</keyword>
<keyword evidence="9" id="KW-0249">Electron transport</keyword>